<evidence type="ECO:0000313" key="3">
    <source>
        <dbReference type="Proteomes" id="UP000074382"/>
    </source>
</evidence>
<dbReference type="OrthoDB" id="3436905at2"/>
<protein>
    <submittedName>
        <fullName evidence="2">Uncharacterized protein</fullName>
    </submittedName>
</protein>
<dbReference type="STRING" id="665004.AC529_15605"/>
<feature type="compositionally biased region" description="Acidic residues" evidence="1">
    <location>
        <begin position="7"/>
        <end position="44"/>
    </location>
</feature>
<sequence length="112" mass="11950">MKFELVEPADWDGGEEQEESADETREEEENSSEENVEAVGEEAEPSPMDRLRAATAELKADVRASAAQLGPVLARLQECVASYDSGAAVSGHGSGVRPPSSFRAERFGAPGR</sequence>
<evidence type="ECO:0000256" key="1">
    <source>
        <dbReference type="SAM" id="MobiDB-lite"/>
    </source>
</evidence>
<dbReference type="Proteomes" id="UP000074382">
    <property type="component" value="Unassembled WGS sequence"/>
</dbReference>
<proteinExistence type="predicted"/>
<dbReference type="RefSeq" id="WP_068754085.1">
    <property type="nucleotide sequence ID" value="NZ_KQ950180.1"/>
</dbReference>
<dbReference type="PATRIC" id="fig|665004.4.peg.1209"/>
<feature type="region of interest" description="Disordered" evidence="1">
    <location>
        <begin position="86"/>
        <end position="112"/>
    </location>
</feature>
<dbReference type="EMBL" id="LGEM01000108">
    <property type="protein sequence ID" value="KUP95784.1"/>
    <property type="molecule type" value="Genomic_DNA"/>
</dbReference>
<gene>
    <name evidence="2" type="ORF">AC529_15605</name>
</gene>
<keyword evidence="3" id="KW-1185">Reference proteome</keyword>
<organism evidence="2 3">
    <name type="scientific">Thermobifida cellulosilytica TB100</name>
    <dbReference type="NCBI Taxonomy" id="665004"/>
    <lineage>
        <taxon>Bacteria</taxon>
        <taxon>Bacillati</taxon>
        <taxon>Actinomycetota</taxon>
        <taxon>Actinomycetes</taxon>
        <taxon>Streptosporangiales</taxon>
        <taxon>Nocardiopsidaceae</taxon>
        <taxon>Thermobifida</taxon>
    </lineage>
</organism>
<comment type="caution">
    <text evidence="2">The sequence shown here is derived from an EMBL/GenBank/DDBJ whole genome shotgun (WGS) entry which is preliminary data.</text>
</comment>
<reference evidence="3" key="1">
    <citation type="journal article" date="2017" name="Acta Aliment.">
        <title>Plant polysaccharide degrading enzyme system of Thermpbifida cellulosilytica TB100 revealed by de novo genome project data.</title>
        <authorList>
            <person name="Toth A."/>
            <person name="Baka E."/>
            <person name="Luzics S."/>
            <person name="Bata-Vidacs I."/>
            <person name="Nagy I."/>
            <person name="Balint B."/>
            <person name="Herceg R."/>
            <person name="Olasz F."/>
            <person name="Wilk T."/>
            <person name="Nagy T."/>
            <person name="Kriszt B."/>
            <person name="Nagy I."/>
            <person name="Kukolya J."/>
        </authorList>
    </citation>
    <scope>NUCLEOTIDE SEQUENCE [LARGE SCALE GENOMIC DNA]</scope>
    <source>
        <strain evidence="3">TB100</strain>
    </source>
</reference>
<accession>A0A147KEQ7</accession>
<name>A0A147KEQ7_THECS</name>
<evidence type="ECO:0000313" key="2">
    <source>
        <dbReference type="EMBL" id="KUP95784.1"/>
    </source>
</evidence>
<dbReference type="AlphaFoldDB" id="A0A147KEQ7"/>
<feature type="region of interest" description="Disordered" evidence="1">
    <location>
        <begin position="1"/>
        <end position="49"/>
    </location>
</feature>